<organism evidence="1 2">
    <name type="scientific">Phytohabitans rumicis</name>
    <dbReference type="NCBI Taxonomy" id="1076125"/>
    <lineage>
        <taxon>Bacteria</taxon>
        <taxon>Bacillati</taxon>
        <taxon>Actinomycetota</taxon>
        <taxon>Actinomycetes</taxon>
        <taxon>Micromonosporales</taxon>
        <taxon>Micromonosporaceae</taxon>
    </lineage>
</organism>
<name>A0A6V8LQ50_9ACTN</name>
<reference evidence="1 2" key="1">
    <citation type="submission" date="2020-03" db="EMBL/GenBank/DDBJ databases">
        <title>Whole genome shotgun sequence of Phytohabitans rumicis NBRC 108638.</title>
        <authorList>
            <person name="Komaki H."/>
            <person name="Tamura T."/>
        </authorList>
    </citation>
    <scope>NUCLEOTIDE SEQUENCE [LARGE SCALE GENOMIC DNA]</scope>
    <source>
        <strain evidence="1 2">NBRC 108638</strain>
    </source>
</reference>
<protein>
    <submittedName>
        <fullName evidence="1">Uncharacterized protein</fullName>
    </submittedName>
</protein>
<dbReference type="RefSeq" id="WP_173085815.1">
    <property type="nucleotide sequence ID" value="NZ_BAABJB010000071.1"/>
</dbReference>
<dbReference type="AlphaFoldDB" id="A0A6V8LQ50"/>
<dbReference type="Proteomes" id="UP000482960">
    <property type="component" value="Unassembled WGS sequence"/>
</dbReference>
<sequence length="83" mass="8561">MSATVTFRNAITDARQEVQVAPGQTVRQAVENSGFVAAGSAFSVRDKNGQVVDDQPATTHANTVLSVGLPGDRVVGGGLRPPD</sequence>
<accession>A0A6V8LQ50</accession>
<comment type="caution">
    <text evidence="1">The sequence shown here is derived from an EMBL/GenBank/DDBJ whole genome shotgun (WGS) entry which is preliminary data.</text>
</comment>
<keyword evidence="2" id="KW-1185">Reference proteome</keyword>
<proteinExistence type="predicted"/>
<evidence type="ECO:0000313" key="1">
    <source>
        <dbReference type="EMBL" id="GFJ96247.1"/>
    </source>
</evidence>
<evidence type="ECO:0000313" key="2">
    <source>
        <dbReference type="Proteomes" id="UP000482960"/>
    </source>
</evidence>
<dbReference type="EMBL" id="BLPG01000002">
    <property type="protein sequence ID" value="GFJ96247.1"/>
    <property type="molecule type" value="Genomic_DNA"/>
</dbReference>
<gene>
    <name evidence="1" type="ORF">Prum_098890</name>
</gene>
<reference evidence="1 2" key="2">
    <citation type="submission" date="2020-03" db="EMBL/GenBank/DDBJ databases">
        <authorList>
            <person name="Ichikawa N."/>
            <person name="Kimura A."/>
            <person name="Kitahashi Y."/>
            <person name="Uohara A."/>
        </authorList>
    </citation>
    <scope>NUCLEOTIDE SEQUENCE [LARGE SCALE GENOMIC DNA]</scope>
    <source>
        <strain evidence="1 2">NBRC 108638</strain>
    </source>
</reference>